<dbReference type="EMBL" id="KN122091">
    <property type="protein sequence ID" value="KFO33405.1"/>
    <property type="molecule type" value="Genomic_DNA"/>
</dbReference>
<dbReference type="InterPro" id="IPR043220">
    <property type="entry name" value="POM121-like_prot_1"/>
</dbReference>
<feature type="chain" id="PRO_5001872237" evidence="2">
    <location>
        <begin position="23"/>
        <end position="247"/>
    </location>
</feature>
<dbReference type="PANTHER" id="PTHR15566">
    <property type="entry name" value="POM121-LIKE"/>
    <property type="match status" value="1"/>
</dbReference>
<feature type="signal peptide" evidence="2">
    <location>
        <begin position="1"/>
        <end position="22"/>
    </location>
</feature>
<proteinExistence type="predicted"/>
<dbReference type="AlphaFoldDB" id="A0A091DSZ2"/>
<evidence type="ECO:0000256" key="1">
    <source>
        <dbReference type="SAM" id="MobiDB-lite"/>
    </source>
</evidence>
<evidence type="ECO:0000313" key="3">
    <source>
        <dbReference type="EMBL" id="KFO33405.1"/>
    </source>
</evidence>
<keyword evidence="4" id="KW-1185">Reference proteome</keyword>
<dbReference type="eggNOG" id="ENOG502R5GW">
    <property type="taxonomic scope" value="Eukaryota"/>
</dbReference>
<dbReference type="Proteomes" id="UP000028990">
    <property type="component" value="Unassembled WGS sequence"/>
</dbReference>
<protein>
    <submittedName>
        <fullName evidence="3">Putative POM121-like protein 1</fullName>
    </submittedName>
</protein>
<keyword evidence="2" id="KW-0732">Signal</keyword>
<organism evidence="3 4">
    <name type="scientific">Fukomys damarensis</name>
    <name type="common">Damaraland mole rat</name>
    <name type="synonym">Cryptomys damarensis</name>
    <dbReference type="NCBI Taxonomy" id="885580"/>
    <lineage>
        <taxon>Eukaryota</taxon>
        <taxon>Metazoa</taxon>
        <taxon>Chordata</taxon>
        <taxon>Craniata</taxon>
        <taxon>Vertebrata</taxon>
        <taxon>Euteleostomi</taxon>
        <taxon>Mammalia</taxon>
        <taxon>Eutheria</taxon>
        <taxon>Euarchontoglires</taxon>
        <taxon>Glires</taxon>
        <taxon>Rodentia</taxon>
        <taxon>Hystricomorpha</taxon>
        <taxon>Bathyergidae</taxon>
        <taxon>Fukomys</taxon>
    </lineage>
</organism>
<evidence type="ECO:0000313" key="4">
    <source>
        <dbReference type="Proteomes" id="UP000028990"/>
    </source>
</evidence>
<sequence length="247" mass="26896">MPCRTAAVLNLAVRGKLTLCLALETSALTRWTPPTRLFSQAKQSQLRAPEESSPERAEKEKDLASLGGSGEGLGLGREESSAIPERQEEPQSLSDGSESNQSAFRRLVVYGVLSSFLSRPGALKVDFCHGSSVNSLMTKSQSCFLSSCSKRNAITSSYSSTQGLPRLHKRDGAGPAVCSHPGSPHVLVPAKKATEDMDLEKIAVIQRMNKILKAYRGSGREIIYIERERKGIRFQKINELCSGVQKC</sequence>
<dbReference type="PANTHER" id="PTHR15566:SF9">
    <property type="entry name" value="LOC100125913 PROTEIN"/>
    <property type="match status" value="1"/>
</dbReference>
<feature type="region of interest" description="Disordered" evidence="1">
    <location>
        <begin position="39"/>
        <end position="99"/>
    </location>
</feature>
<feature type="compositionally biased region" description="Basic and acidic residues" evidence="1">
    <location>
        <begin position="48"/>
        <end position="63"/>
    </location>
</feature>
<gene>
    <name evidence="3" type="ORF">H920_05169</name>
</gene>
<name>A0A091DSZ2_FUKDA</name>
<feature type="compositionally biased region" description="Basic and acidic residues" evidence="1">
    <location>
        <begin position="76"/>
        <end position="89"/>
    </location>
</feature>
<accession>A0A091DSZ2</accession>
<dbReference type="Pfam" id="PF15229">
    <property type="entry name" value="POM121"/>
    <property type="match status" value="1"/>
</dbReference>
<feature type="compositionally biased region" description="Polar residues" evidence="1">
    <location>
        <begin position="90"/>
        <end position="99"/>
    </location>
</feature>
<reference evidence="3 4" key="1">
    <citation type="submission" date="2013-11" db="EMBL/GenBank/DDBJ databases">
        <title>The Damaraland mole rat (Fukomys damarensis) genome and evolution of African mole rats.</title>
        <authorList>
            <person name="Gladyshev V.N."/>
            <person name="Fang X."/>
        </authorList>
    </citation>
    <scope>NUCLEOTIDE SEQUENCE [LARGE SCALE GENOMIC DNA]</scope>
    <source>
        <tissue evidence="3">Liver</tissue>
    </source>
</reference>
<evidence type="ECO:0000256" key="2">
    <source>
        <dbReference type="SAM" id="SignalP"/>
    </source>
</evidence>